<comment type="caution">
    <text evidence="2">The sequence shown here is derived from an EMBL/GenBank/DDBJ whole genome shotgun (WGS) entry which is preliminary data.</text>
</comment>
<keyword evidence="3" id="KW-1185">Reference proteome</keyword>
<protein>
    <submittedName>
        <fullName evidence="2">Uncharacterized protein</fullName>
    </submittedName>
</protein>
<evidence type="ECO:0000256" key="1">
    <source>
        <dbReference type="SAM" id="Coils"/>
    </source>
</evidence>
<feature type="coiled-coil region" evidence="1">
    <location>
        <begin position="21"/>
        <end position="48"/>
    </location>
</feature>
<evidence type="ECO:0000313" key="2">
    <source>
        <dbReference type="EMBL" id="GGE26502.1"/>
    </source>
</evidence>
<proteinExistence type="predicted"/>
<sequence length="139" mass="16628">MKVVDELYQRVRFIYSPQQLLQRLKIIQEQKEQEIVLLKDKIQKYEQKRQTEDALYQSRSPLRKLFSGRPPNHHQAVEYLVHVKDRLNKIKRIKQEITTLQALILMIEHGQTQAQIELPVSVIDALTKIEKDQENHYDD</sequence>
<gene>
    <name evidence="2" type="ORF">GCM10011391_01010</name>
</gene>
<dbReference type="EMBL" id="BMIR01000001">
    <property type="protein sequence ID" value="GGE26502.1"/>
    <property type="molecule type" value="Genomic_DNA"/>
</dbReference>
<reference evidence="2" key="1">
    <citation type="journal article" date="2014" name="Int. J. Syst. Evol. Microbiol.">
        <title>Complete genome sequence of Corynebacterium casei LMG S-19264T (=DSM 44701T), isolated from a smear-ripened cheese.</title>
        <authorList>
            <consortium name="US DOE Joint Genome Institute (JGI-PGF)"/>
            <person name="Walter F."/>
            <person name="Albersmeier A."/>
            <person name="Kalinowski J."/>
            <person name="Ruckert C."/>
        </authorList>
    </citation>
    <scope>NUCLEOTIDE SEQUENCE</scope>
    <source>
        <strain evidence="2">CGMCC 1.15371</strain>
    </source>
</reference>
<keyword evidence="1" id="KW-0175">Coiled coil</keyword>
<dbReference type="Proteomes" id="UP000628775">
    <property type="component" value="Unassembled WGS sequence"/>
</dbReference>
<organism evidence="2 3">
    <name type="scientific">Pullulanibacillus camelliae</name>
    <dbReference type="NCBI Taxonomy" id="1707096"/>
    <lineage>
        <taxon>Bacteria</taxon>
        <taxon>Bacillati</taxon>
        <taxon>Bacillota</taxon>
        <taxon>Bacilli</taxon>
        <taxon>Bacillales</taxon>
        <taxon>Sporolactobacillaceae</taxon>
        <taxon>Pullulanibacillus</taxon>
    </lineage>
</organism>
<reference evidence="2" key="2">
    <citation type="submission" date="2020-09" db="EMBL/GenBank/DDBJ databases">
        <authorList>
            <person name="Sun Q."/>
            <person name="Zhou Y."/>
        </authorList>
    </citation>
    <scope>NUCLEOTIDE SEQUENCE</scope>
    <source>
        <strain evidence="2">CGMCC 1.15371</strain>
    </source>
</reference>
<dbReference type="RefSeq" id="WP_188687790.1">
    <property type="nucleotide sequence ID" value="NZ_BMIR01000001.1"/>
</dbReference>
<name>A0A8J2VIW1_9BACL</name>
<accession>A0A8J2VIW1</accession>
<evidence type="ECO:0000313" key="3">
    <source>
        <dbReference type="Proteomes" id="UP000628775"/>
    </source>
</evidence>
<dbReference type="AlphaFoldDB" id="A0A8J2VIW1"/>